<evidence type="ECO:0000313" key="2">
    <source>
        <dbReference type="EMBL" id="QJE98227.1"/>
    </source>
</evidence>
<dbReference type="EMBL" id="CP051774">
    <property type="protein sequence ID" value="QJE98227.1"/>
    <property type="molecule type" value="Genomic_DNA"/>
</dbReference>
<reference evidence="2 3" key="1">
    <citation type="submission" date="2020-04" db="EMBL/GenBank/DDBJ databases">
        <title>Luteolibacter sp. G-1-1-1 isolated from soil.</title>
        <authorList>
            <person name="Dahal R.H."/>
        </authorList>
    </citation>
    <scope>NUCLEOTIDE SEQUENCE [LARGE SCALE GENOMIC DNA]</scope>
    <source>
        <strain evidence="2 3">G-1-1-1</strain>
    </source>
</reference>
<dbReference type="KEGG" id="luo:HHL09_21390"/>
<keyword evidence="1" id="KW-0732">Signal</keyword>
<evidence type="ECO:0008006" key="4">
    <source>
        <dbReference type="Google" id="ProtNLM"/>
    </source>
</evidence>
<organism evidence="2 3">
    <name type="scientific">Luteolibacter luteus</name>
    <dbReference type="NCBI Taxonomy" id="2728835"/>
    <lineage>
        <taxon>Bacteria</taxon>
        <taxon>Pseudomonadati</taxon>
        <taxon>Verrucomicrobiota</taxon>
        <taxon>Verrucomicrobiia</taxon>
        <taxon>Verrucomicrobiales</taxon>
        <taxon>Verrucomicrobiaceae</taxon>
        <taxon>Luteolibacter</taxon>
    </lineage>
</organism>
<feature type="signal peptide" evidence="1">
    <location>
        <begin position="1"/>
        <end position="21"/>
    </location>
</feature>
<dbReference type="AlphaFoldDB" id="A0A858RMK7"/>
<dbReference type="RefSeq" id="WP_169456686.1">
    <property type="nucleotide sequence ID" value="NZ_CP051774.1"/>
</dbReference>
<feature type="chain" id="PRO_5032942640" description="DUF1906 domain-containing protein" evidence="1">
    <location>
        <begin position="22"/>
        <end position="226"/>
    </location>
</feature>
<protein>
    <recommendedName>
        <fullName evidence="4">DUF1906 domain-containing protein</fullName>
    </recommendedName>
</protein>
<dbReference type="Proteomes" id="UP000501812">
    <property type="component" value="Chromosome"/>
</dbReference>
<gene>
    <name evidence="2" type="ORF">HHL09_21390</name>
</gene>
<sequence>MARSLRSALFAFFSLVSIASADHVIMTGGPALREWEDLRVERDQHDRWWANFIRASTLRMVELRKAYGENAPIVWIVYRPAYQTRGQEDRQPYTSWIANLAKKRNCTLVWVDSSSSAISAINNRPRASIETFDYFGHSNKYCFMLDYGNDIMASSSAWIHERDLSRIRSSVFAKNAYCKSWGCHTAESMSKAWKSAVGINLEGALGATDYSMVGRGQLPTGKGWVR</sequence>
<evidence type="ECO:0000256" key="1">
    <source>
        <dbReference type="SAM" id="SignalP"/>
    </source>
</evidence>
<keyword evidence="3" id="KW-1185">Reference proteome</keyword>
<accession>A0A858RMK7</accession>
<proteinExistence type="predicted"/>
<evidence type="ECO:0000313" key="3">
    <source>
        <dbReference type="Proteomes" id="UP000501812"/>
    </source>
</evidence>
<name>A0A858RMK7_9BACT</name>